<keyword evidence="7" id="KW-1185">Reference proteome</keyword>
<dbReference type="PANTHER" id="PTHR12830">
    <property type="entry name" value="ANAPHASE-PROMOTING COMPLEX SUBUNIT 5"/>
    <property type="match status" value="1"/>
</dbReference>
<dbReference type="EMBL" id="KI392518">
    <property type="protein sequence ID" value="ERN14866.1"/>
    <property type="molecule type" value="Genomic_DNA"/>
</dbReference>
<dbReference type="Gramene" id="ERN14866">
    <property type="protein sequence ID" value="ERN14866"/>
    <property type="gene ID" value="AMTR_s00032p00147450"/>
</dbReference>
<dbReference type="HOGENOM" id="CLU_1167241_0_0_1"/>
<feature type="region of interest" description="Disordered" evidence="5">
    <location>
        <begin position="127"/>
        <end position="149"/>
    </location>
</feature>
<dbReference type="Proteomes" id="UP000017836">
    <property type="component" value="Unassembled WGS sequence"/>
</dbReference>
<protein>
    <submittedName>
        <fullName evidence="6">Uncharacterized protein</fullName>
    </submittedName>
</protein>
<dbReference type="eggNOG" id="KOG4322">
    <property type="taxonomic scope" value="Eukaryota"/>
</dbReference>
<dbReference type="GO" id="GO:0005680">
    <property type="term" value="C:anaphase-promoting complex"/>
    <property type="evidence" value="ECO:0007669"/>
    <property type="project" value="InterPro"/>
</dbReference>
<accession>U5CNX5</accession>
<evidence type="ECO:0000256" key="5">
    <source>
        <dbReference type="SAM" id="MobiDB-lite"/>
    </source>
</evidence>
<evidence type="ECO:0000256" key="4">
    <source>
        <dbReference type="ARBA" id="ARBA00023306"/>
    </source>
</evidence>
<keyword evidence="2" id="KW-0498">Mitosis</keyword>
<dbReference type="PANTHER" id="PTHR12830:SF9">
    <property type="entry name" value="ANAPHASE-PROMOTING COMPLEX SUBUNIT 5"/>
    <property type="match status" value="1"/>
</dbReference>
<gene>
    <name evidence="6" type="ORF">AMTR_s00032p00147450</name>
</gene>
<dbReference type="AlphaFoldDB" id="U5CNX5"/>
<reference evidence="7" key="1">
    <citation type="journal article" date="2013" name="Science">
        <title>The Amborella genome and the evolution of flowering plants.</title>
        <authorList>
            <consortium name="Amborella Genome Project"/>
        </authorList>
    </citation>
    <scope>NUCLEOTIDE SEQUENCE [LARGE SCALE GENOMIC DNA]</scope>
</reference>
<name>U5CNX5_AMBTC</name>
<dbReference type="InterPro" id="IPR037679">
    <property type="entry name" value="Apc5"/>
</dbReference>
<evidence type="ECO:0000313" key="6">
    <source>
        <dbReference type="EMBL" id="ERN14866.1"/>
    </source>
</evidence>
<proteinExistence type="predicted"/>
<dbReference type="STRING" id="13333.U5CNX5"/>
<keyword evidence="1" id="KW-0132">Cell division</keyword>
<evidence type="ECO:0000256" key="3">
    <source>
        <dbReference type="ARBA" id="ARBA00022786"/>
    </source>
</evidence>
<organism evidence="6 7">
    <name type="scientific">Amborella trichopoda</name>
    <dbReference type="NCBI Taxonomy" id="13333"/>
    <lineage>
        <taxon>Eukaryota</taxon>
        <taxon>Viridiplantae</taxon>
        <taxon>Streptophyta</taxon>
        <taxon>Embryophyta</taxon>
        <taxon>Tracheophyta</taxon>
        <taxon>Spermatophyta</taxon>
        <taxon>Magnoliopsida</taxon>
        <taxon>Amborellales</taxon>
        <taxon>Amborellaceae</taxon>
        <taxon>Amborella</taxon>
    </lineage>
</organism>
<evidence type="ECO:0000313" key="7">
    <source>
        <dbReference type="Proteomes" id="UP000017836"/>
    </source>
</evidence>
<sequence length="238" mass="27032">MLISSDLILSFVKGIYEACDNFLEPPLEELISQLKATADELNEYFLEQLTSRLSSLTYPDDLHNFFISLRGQSEDNQILLDPNSNLGLFIRRCILAFNLLPFEGLCHLMTNIETYCRPVFSSCSNEPPCESPRQKTMSGSDDDDYKNDSEFSEDEKLKLDSDAFEKQRHVLSFSRGTRRSALAHLCGPRLHFDVDEAEGIMTLPYAFVDMVPAVLDLLNSVLVLPPIFFFYSLSDFGI</sequence>
<keyword evidence="3" id="KW-0833">Ubl conjugation pathway</keyword>
<evidence type="ECO:0000256" key="1">
    <source>
        <dbReference type="ARBA" id="ARBA00022618"/>
    </source>
</evidence>
<dbReference type="GO" id="GO:0051301">
    <property type="term" value="P:cell division"/>
    <property type="evidence" value="ECO:0007669"/>
    <property type="project" value="UniProtKB-KW"/>
</dbReference>
<keyword evidence="4" id="KW-0131">Cell cycle</keyword>
<evidence type="ECO:0000256" key="2">
    <source>
        <dbReference type="ARBA" id="ARBA00022776"/>
    </source>
</evidence>